<dbReference type="GO" id="GO:0022857">
    <property type="term" value="F:transmembrane transporter activity"/>
    <property type="evidence" value="ECO:0007669"/>
    <property type="project" value="InterPro"/>
</dbReference>
<keyword evidence="2 4" id="KW-1133">Transmembrane helix</keyword>
<dbReference type="PANTHER" id="PTHR43129">
    <property type="entry name" value="FOSMIDOMYCIN RESISTANCE PROTEIN"/>
    <property type="match status" value="1"/>
</dbReference>
<evidence type="ECO:0000256" key="4">
    <source>
        <dbReference type="SAM" id="Phobius"/>
    </source>
</evidence>
<evidence type="ECO:0000259" key="5">
    <source>
        <dbReference type="PROSITE" id="PS50850"/>
    </source>
</evidence>
<dbReference type="OrthoDB" id="9770492at2"/>
<feature type="transmembrane region" description="Helical" evidence="4">
    <location>
        <begin position="142"/>
        <end position="167"/>
    </location>
</feature>
<accession>A0A3D9HXG8</accession>
<protein>
    <submittedName>
        <fullName evidence="6">Sugar phosphate permease</fullName>
    </submittedName>
</protein>
<dbReference type="PANTHER" id="PTHR43129:SF1">
    <property type="entry name" value="FOSMIDOMYCIN RESISTANCE PROTEIN"/>
    <property type="match status" value="1"/>
</dbReference>
<evidence type="ECO:0000313" key="6">
    <source>
        <dbReference type="EMBL" id="RED54202.1"/>
    </source>
</evidence>
<keyword evidence="7" id="KW-1185">Reference proteome</keyword>
<keyword evidence="3 4" id="KW-0472">Membrane</keyword>
<dbReference type="PROSITE" id="PS50850">
    <property type="entry name" value="MFS"/>
    <property type="match status" value="1"/>
</dbReference>
<keyword evidence="1 4" id="KW-0812">Transmembrane</keyword>
<dbReference type="InterPro" id="IPR020846">
    <property type="entry name" value="MFS_dom"/>
</dbReference>
<feature type="transmembrane region" description="Helical" evidence="4">
    <location>
        <begin position="173"/>
        <end position="191"/>
    </location>
</feature>
<organism evidence="6 7">
    <name type="scientific">Aestuariispira insulae</name>
    <dbReference type="NCBI Taxonomy" id="1461337"/>
    <lineage>
        <taxon>Bacteria</taxon>
        <taxon>Pseudomonadati</taxon>
        <taxon>Pseudomonadota</taxon>
        <taxon>Alphaproteobacteria</taxon>
        <taxon>Rhodospirillales</taxon>
        <taxon>Kiloniellaceae</taxon>
        <taxon>Aestuariispira</taxon>
    </lineage>
</organism>
<name>A0A3D9HXG8_9PROT</name>
<evidence type="ECO:0000256" key="1">
    <source>
        <dbReference type="ARBA" id="ARBA00022692"/>
    </source>
</evidence>
<dbReference type="InterPro" id="IPR011701">
    <property type="entry name" value="MFS"/>
</dbReference>
<dbReference type="Pfam" id="PF07690">
    <property type="entry name" value="MFS_1"/>
    <property type="match status" value="1"/>
</dbReference>
<feature type="transmembrane region" description="Helical" evidence="4">
    <location>
        <begin position="377"/>
        <end position="398"/>
    </location>
</feature>
<evidence type="ECO:0000256" key="2">
    <source>
        <dbReference type="ARBA" id="ARBA00022989"/>
    </source>
</evidence>
<dbReference type="Proteomes" id="UP000256845">
    <property type="component" value="Unassembled WGS sequence"/>
</dbReference>
<dbReference type="RefSeq" id="WP_115935271.1">
    <property type="nucleotide sequence ID" value="NZ_QRDW01000001.1"/>
</dbReference>
<evidence type="ECO:0000313" key="7">
    <source>
        <dbReference type="Proteomes" id="UP000256845"/>
    </source>
</evidence>
<comment type="caution">
    <text evidence="6">The sequence shown here is derived from an EMBL/GenBank/DDBJ whole genome shotgun (WGS) entry which is preliminary data.</text>
</comment>
<feature type="domain" description="Major facilitator superfamily (MFS) profile" evidence="5">
    <location>
        <begin position="14"/>
        <end position="403"/>
    </location>
</feature>
<dbReference type="SUPFAM" id="SSF103473">
    <property type="entry name" value="MFS general substrate transporter"/>
    <property type="match status" value="1"/>
</dbReference>
<gene>
    <name evidence="6" type="ORF">DFP90_1011005</name>
</gene>
<feature type="transmembrane region" description="Helical" evidence="4">
    <location>
        <begin position="82"/>
        <end position="101"/>
    </location>
</feature>
<dbReference type="EMBL" id="QRDW01000001">
    <property type="protein sequence ID" value="RED54202.1"/>
    <property type="molecule type" value="Genomic_DNA"/>
</dbReference>
<reference evidence="6 7" key="1">
    <citation type="submission" date="2018-07" db="EMBL/GenBank/DDBJ databases">
        <title>Genomic Encyclopedia of Type Strains, Phase III (KMG-III): the genomes of soil and plant-associated and newly described type strains.</title>
        <authorList>
            <person name="Whitman W."/>
        </authorList>
    </citation>
    <scope>NUCLEOTIDE SEQUENCE [LARGE SCALE GENOMIC DNA]</scope>
    <source>
        <strain evidence="6 7">CECT 8488</strain>
    </source>
</reference>
<feature type="transmembrane region" description="Helical" evidence="4">
    <location>
        <begin position="349"/>
        <end position="371"/>
    </location>
</feature>
<dbReference type="GO" id="GO:0005886">
    <property type="term" value="C:plasma membrane"/>
    <property type="evidence" value="ECO:0007669"/>
    <property type="project" value="TreeGrafter"/>
</dbReference>
<sequence length="406" mass="42078">MAITNEKEQGLFSRMMPAGLVGLGHGATHWVAAVFLFCLPFLSEETGIGIVEAGFLASVFHIASFLANLGSGPVVDMTGRRVLWQVVSLTIGAAGLVVFAFSPALWLAVLAVSAIGASNNLWHPAAISYLSQRYPGRRGLALSIHALGANLGDAVAPLVLGLVIAVFGWRESASISVIVPVLTALALLFFLKRTSAGGAVSASEGKAGKADFLAGLKSLVGNRAVLAMCLMSGFRNLAQAGLLVFLPFYLLREIGFSVWAAGAAMFAFQICGMVAAPVAGHLSDRIGRRPVVMAGLSLSTLVLAGLSFVESGPVFVAGISVLGFALFAIRPVVHSWLMDIAPSHMGGSATSLMFGVQSLLAMIAPVAGGWLADQYGLIAAFYFLGAGMLVANAMVFALPKQDSVKG</sequence>
<dbReference type="InterPro" id="IPR036259">
    <property type="entry name" value="MFS_trans_sf"/>
</dbReference>
<evidence type="ECO:0000256" key="3">
    <source>
        <dbReference type="ARBA" id="ARBA00023136"/>
    </source>
</evidence>
<feature type="transmembrane region" description="Helical" evidence="4">
    <location>
        <begin position="20"/>
        <end position="42"/>
    </location>
</feature>
<proteinExistence type="predicted"/>
<feature type="transmembrane region" description="Helical" evidence="4">
    <location>
        <begin position="48"/>
        <end position="70"/>
    </location>
</feature>
<feature type="transmembrane region" description="Helical" evidence="4">
    <location>
        <begin position="107"/>
        <end position="130"/>
    </location>
</feature>
<feature type="transmembrane region" description="Helical" evidence="4">
    <location>
        <begin position="256"/>
        <end position="279"/>
    </location>
</feature>
<feature type="transmembrane region" description="Helical" evidence="4">
    <location>
        <begin position="315"/>
        <end position="337"/>
    </location>
</feature>
<feature type="transmembrane region" description="Helical" evidence="4">
    <location>
        <begin position="291"/>
        <end position="309"/>
    </location>
</feature>
<dbReference type="AlphaFoldDB" id="A0A3D9HXG8"/>
<dbReference type="Gene3D" id="1.20.1250.20">
    <property type="entry name" value="MFS general substrate transporter like domains"/>
    <property type="match status" value="2"/>
</dbReference>